<dbReference type="OrthoDB" id="912531at2759"/>
<dbReference type="Proteomes" id="UP000594638">
    <property type="component" value="Unassembled WGS sequence"/>
</dbReference>
<evidence type="ECO:0000313" key="2">
    <source>
        <dbReference type="Proteomes" id="UP000594638"/>
    </source>
</evidence>
<protein>
    <submittedName>
        <fullName evidence="1">Uncharacterized protein</fullName>
    </submittedName>
</protein>
<organism evidence="1 2">
    <name type="scientific">Olea europaea subsp. europaea</name>
    <dbReference type="NCBI Taxonomy" id="158383"/>
    <lineage>
        <taxon>Eukaryota</taxon>
        <taxon>Viridiplantae</taxon>
        <taxon>Streptophyta</taxon>
        <taxon>Embryophyta</taxon>
        <taxon>Tracheophyta</taxon>
        <taxon>Spermatophyta</taxon>
        <taxon>Magnoliopsida</taxon>
        <taxon>eudicotyledons</taxon>
        <taxon>Gunneridae</taxon>
        <taxon>Pentapetalae</taxon>
        <taxon>asterids</taxon>
        <taxon>lamiids</taxon>
        <taxon>Lamiales</taxon>
        <taxon>Oleaceae</taxon>
        <taxon>Oleeae</taxon>
        <taxon>Olea</taxon>
    </lineage>
</organism>
<accession>A0A8S0PAC9</accession>
<name>A0A8S0PAC9_OLEEU</name>
<keyword evidence="2" id="KW-1185">Reference proteome</keyword>
<gene>
    <name evidence="1" type="ORF">OLEA9_A037386</name>
</gene>
<evidence type="ECO:0000313" key="1">
    <source>
        <dbReference type="EMBL" id="CAA2934750.1"/>
    </source>
</evidence>
<dbReference type="Gramene" id="OE9A037386T1">
    <property type="protein sequence ID" value="OE9A037386C1"/>
    <property type="gene ID" value="OE9A037386"/>
</dbReference>
<dbReference type="EMBL" id="CACTIH010000018">
    <property type="protein sequence ID" value="CAA2934750.1"/>
    <property type="molecule type" value="Genomic_DNA"/>
</dbReference>
<reference evidence="1 2" key="1">
    <citation type="submission" date="2019-12" db="EMBL/GenBank/DDBJ databases">
        <authorList>
            <person name="Alioto T."/>
            <person name="Alioto T."/>
            <person name="Gomez Garrido J."/>
        </authorList>
    </citation>
    <scope>NUCLEOTIDE SEQUENCE [LARGE SCALE GENOMIC DNA]</scope>
</reference>
<proteinExistence type="predicted"/>
<sequence>MNWGLTDQEVDAVLQLIQFRRDYYADTKGARNCVYMLNFPHKQEERVEERAGEKRENLINGTETEEALPRKKRKFRFIIDIYRNAKPLINTLGHKRAKNRRCP</sequence>
<comment type="caution">
    <text evidence="1">The sequence shown here is derived from an EMBL/GenBank/DDBJ whole genome shotgun (WGS) entry which is preliminary data.</text>
</comment>
<dbReference type="AlphaFoldDB" id="A0A8S0PAC9"/>